<evidence type="ECO:0000313" key="2">
    <source>
        <dbReference type="Proteomes" id="UP000191272"/>
    </source>
</evidence>
<name>A0ABM6JDP0_NEIMU</name>
<proteinExistence type="predicted"/>
<keyword evidence="2" id="KW-1185">Reference proteome</keyword>
<protein>
    <submittedName>
        <fullName evidence="1">Uncharacterized protein</fullName>
    </submittedName>
</protein>
<gene>
    <name evidence="1" type="ORF">A6J88_10685</name>
</gene>
<dbReference type="EMBL" id="CP020452">
    <property type="protein sequence ID" value="ARC51605.1"/>
    <property type="molecule type" value="Genomic_DNA"/>
</dbReference>
<dbReference type="Proteomes" id="UP000191272">
    <property type="component" value="Chromosome"/>
</dbReference>
<evidence type="ECO:0000313" key="1">
    <source>
        <dbReference type="EMBL" id="ARC51605.1"/>
    </source>
</evidence>
<organism evidence="1 2">
    <name type="scientific">Neisseria mucosa</name>
    <dbReference type="NCBI Taxonomy" id="488"/>
    <lineage>
        <taxon>Bacteria</taxon>
        <taxon>Pseudomonadati</taxon>
        <taxon>Pseudomonadota</taxon>
        <taxon>Betaproteobacteria</taxon>
        <taxon>Neisseriales</taxon>
        <taxon>Neisseriaceae</taxon>
        <taxon>Neisseria</taxon>
    </lineage>
</organism>
<sequence>MFVLKDERTGMPIPNFAYKITMANGKIYRGVTNEKGEAFRVYSGSKLEGMVFESDDDESREI</sequence>
<accession>A0ABM6JDP0</accession>
<dbReference type="RefSeq" id="WP_080614215.1">
    <property type="nucleotide sequence ID" value="NZ_CP020452.2"/>
</dbReference>
<reference evidence="2" key="1">
    <citation type="submission" date="2017-03" db="EMBL/GenBank/DDBJ databases">
        <title>FDA dAtabase for Regulatory Grade micrObial Sequences (FDA-ARGOS): Supporting development and validation of Infectious Disease Dx tests.</title>
        <authorList>
            <person name="Campos J."/>
            <person name="Goldberg B."/>
            <person name="Tallon L."/>
            <person name="Sadzewicz L."/>
            <person name="Sengamalay N."/>
            <person name="Ott S."/>
            <person name="Godinez A."/>
            <person name="Nagaraj S."/>
            <person name="Vyas G."/>
            <person name="Aluvathingal J."/>
            <person name="Nadendla S."/>
            <person name="Geyer C."/>
            <person name="Nandy P."/>
            <person name="Hobson J."/>
            <person name="Sichtig H."/>
        </authorList>
    </citation>
    <scope>NUCLEOTIDE SEQUENCE [LARGE SCALE GENOMIC DNA]</scope>
    <source>
        <strain evidence="2">FDAARGOS_260</strain>
    </source>
</reference>